<dbReference type="PANTHER" id="PTHR30614">
    <property type="entry name" value="MEMBRANE COMPONENT OF AMINO ACID ABC TRANSPORTER"/>
    <property type="match status" value="1"/>
</dbReference>
<dbReference type="GO" id="GO:0006865">
    <property type="term" value="P:amino acid transport"/>
    <property type="evidence" value="ECO:0007669"/>
    <property type="project" value="UniProtKB-KW"/>
</dbReference>
<evidence type="ECO:0000256" key="3">
    <source>
        <dbReference type="ARBA" id="ARBA00022448"/>
    </source>
</evidence>
<evidence type="ECO:0000256" key="6">
    <source>
        <dbReference type="ARBA" id="ARBA00022970"/>
    </source>
</evidence>
<feature type="transmembrane region" description="Helical" evidence="9">
    <location>
        <begin position="83"/>
        <end position="104"/>
    </location>
</feature>
<comment type="caution">
    <text evidence="11">The sequence shown here is derived from an EMBL/GenBank/DDBJ whole genome shotgun (WGS) entry which is preliminary data.</text>
</comment>
<dbReference type="CDD" id="cd06261">
    <property type="entry name" value="TM_PBP2"/>
    <property type="match status" value="1"/>
</dbReference>
<name>A0A8J2UJX3_9BURK</name>
<protein>
    <submittedName>
        <fullName evidence="11">Ectoine/hydroxyectoine ABC transporter permease subunit EhuD</fullName>
    </submittedName>
</protein>
<evidence type="ECO:0000313" key="12">
    <source>
        <dbReference type="Proteomes" id="UP000620266"/>
    </source>
</evidence>
<dbReference type="NCBIfam" id="TIGR03003">
    <property type="entry name" value="ectoine_ehuD"/>
    <property type="match status" value="1"/>
</dbReference>
<evidence type="ECO:0000256" key="8">
    <source>
        <dbReference type="ARBA" id="ARBA00023136"/>
    </source>
</evidence>
<evidence type="ECO:0000256" key="1">
    <source>
        <dbReference type="ARBA" id="ARBA00004429"/>
    </source>
</evidence>
<accession>A0A8J2UJX3</accession>
<dbReference type="PROSITE" id="PS50928">
    <property type="entry name" value="ABC_TM1"/>
    <property type="match status" value="1"/>
</dbReference>
<keyword evidence="3 9" id="KW-0813">Transport</keyword>
<evidence type="ECO:0000256" key="7">
    <source>
        <dbReference type="ARBA" id="ARBA00022989"/>
    </source>
</evidence>
<reference evidence="11" key="1">
    <citation type="journal article" date="2014" name="Int. J. Syst. Evol. Microbiol.">
        <title>Complete genome sequence of Corynebacterium casei LMG S-19264T (=DSM 44701T), isolated from a smear-ripened cheese.</title>
        <authorList>
            <consortium name="US DOE Joint Genome Institute (JGI-PGF)"/>
            <person name="Walter F."/>
            <person name="Albersmeier A."/>
            <person name="Kalinowski J."/>
            <person name="Ruckert C."/>
        </authorList>
    </citation>
    <scope>NUCLEOTIDE SEQUENCE</scope>
    <source>
        <strain evidence="11">CCM 7086</strain>
    </source>
</reference>
<dbReference type="InterPro" id="IPR010065">
    <property type="entry name" value="AA_ABC_transptr_permease_3TM"/>
</dbReference>
<dbReference type="SUPFAM" id="SSF161098">
    <property type="entry name" value="MetI-like"/>
    <property type="match status" value="1"/>
</dbReference>
<dbReference type="EMBL" id="BMCG01000002">
    <property type="protein sequence ID" value="GGC03200.1"/>
    <property type="molecule type" value="Genomic_DNA"/>
</dbReference>
<evidence type="ECO:0000313" key="11">
    <source>
        <dbReference type="EMBL" id="GGC03200.1"/>
    </source>
</evidence>
<reference evidence="11" key="2">
    <citation type="submission" date="2020-09" db="EMBL/GenBank/DDBJ databases">
        <authorList>
            <person name="Sun Q."/>
            <person name="Sedlacek I."/>
        </authorList>
    </citation>
    <scope>NUCLEOTIDE SEQUENCE</scope>
    <source>
        <strain evidence="11">CCM 7086</strain>
    </source>
</reference>
<feature type="transmembrane region" description="Helical" evidence="9">
    <location>
        <begin position="20"/>
        <end position="45"/>
    </location>
</feature>
<keyword evidence="12" id="KW-1185">Reference proteome</keyword>
<evidence type="ECO:0000259" key="10">
    <source>
        <dbReference type="PROSITE" id="PS50928"/>
    </source>
</evidence>
<evidence type="ECO:0000256" key="5">
    <source>
        <dbReference type="ARBA" id="ARBA00022692"/>
    </source>
</evidence>
<dbReference type="InterPro" id="IPR014341">
    <property type="entry name" value="Ectoine_EhuD"/>
</dbReference>
<keyword evidence="8 9" id="KW-0472">Membrane</keyword>
<comment type="similarity">
    <text evidence="2">Belongs to the binding-protein-dependent transport system permease family. HisMQ subfamily.</text>
</comment>
<sequence>MEQLVDLDFAWSILPDLLRAAVNTVVITLVAFSIALVLGLLLALMRRSPLRVLSWPAATVIEFIRSTPLLIQLYFLFYVMPEFGLTLSAWSAGIAGIALHYACYAAEVYRAGLDGIPRGQWEACKALSMPRLHAYRRVILPQALRPIVPALGNYLVAMFKDTPVLSAITVVELMLQAKNIGSRSFRYLEPITLAGIFFLIISIVVALLVRRLELRLQLPSTQTRTTA</sequence>
<evidence type="ECO:0000256" key="9">
    <source>
        <dbReference type="RuleBase" id="RU363032"/>
    </source>
</evidence>
<dbReference type="Gene3D" id="1.10.3720.10">
    <property type="entry name" value="MetI-like"/>
    <property type="match status" value="1"/>
</dbReference>
<dbReference type="InterPro" id="IPR000515">
    <property type="entry name" value="MetI-like"/>
</dbReference>
<keyword evidence="7 9" id="KW-1133">Transmembrane helix</keyword>
<dbReference type="InterPro" id="IPR043429">
    <property type="entry name" value="ArtM/GltK/GlnP/TcyL/YhdX-like"/>
</dbReference>
<dbReference type="GO" id="GO:0022857">
    <property type="term" value="F:transmembrane transporter activity"/>
    <property type="evidence" value="ECO:0007669"/>
    <property type="project" value="InterPro"/>
</dbReference>
<dbReference type="RefSeq" id="WP_188395454.1">
    <property type="nucleotide sequence ID" value="NZ_BMCG01000002.1"/>
</dbReference>
<dbReference type="Pfam" id="PF00528">
    <property type="entry name" value="BPD_transp_1"/>
    <property type="match status" value="1"/>
</dbReference>
<dbReference type="NCBIfam" id="TIGR01726">
    <property type="entry name" value="HEQRo_perm_3TM"/>
    <property type="match status" value="1"/>
</dbReference>
<evidence type="ECO:0000256" key="4">
    <source>
        <dbReference type="ARBA" id="ARBA00022475"/>
    </source>
</evidence>
<dbReference type="GO" id="GO:0043190">
    <property type="term" value="C:ATP-binding cassette (ABC) transporter complex"/>
    <property type="evidence" value="ECO:0007669"/>
    <property type="project" value="InterPro"/>
</dbReference>
<feature type="domain" description="ABC transmembrane type-1" evidence="10">
    <location>
        <begin position="21"/>
        <end position="209"/>
    </location>
</feature>
<organism evidence="11 12">
    <name type="scientific">Oxalicibacterium flavum</name>
    <dbReference type="NCBI Taxonomy" id="179467"/>
    <lineage>
        <taxon>Bacteria</taxon>
        <taxon>Pseudomonadati</taxon>
        <taxon>Pseudomonadota</taxon>
        <taxon>Betaproteobacteria</taxon>
        <taxon>Burkholderiales</taxon>
        <taxon>Oxalobacteraceae</taxon>
        <taxon>Oxalicibacterium</taxon>
    </lineage>
</organism>
<keyword evidence="4" id="KW-1003">Cell membrane</keyword>
<dbReference type="PANTHER" id="PTHR30614:SF0">
    <property type="entry name" value="L-CYSTINE TRANSPORT SYSTEM PERMEASE PROTEIN TCYL"/>
    <property type="match status" value="1"/>
</dbReference>
<dbReference type="InterPro" id="IPR035906">
    <property type="entry name" value="MetI-like_sf"/>
</dbReference>
<evidence type="ECO:0000256" key="2">
    <source>
        <dbReference type="ARBA" id="ARBA00010072"/>
    </source>
</evidence>
<comment type="subcellular location">
    <subcellularLocation>
        <location evidence="1">Cell inner membrane</location>
        <topology evidence="1">Multi-pass membrane protein</topology>
    </subcellularLocation>
    <subcellularLocation>
        <location evidence="9">Cell membrane</location>
        <topology evidence="9">Multi-pass membrane protein</topology>
    </subcellularLocation>
</comment>
<keyword evidence="6" id="KW-0029">Amino-acid transport</keyword>
<proteinExistence type="inferred from homology"/>
<feature type="transmembrane region" description="Helical" evidence="9">
    <location>
        <begin position="187"/>
        <end position="209"/>
    </location>
</feature>
<gene>
    <name evidence="11" type="ORF">GCM10007205_10520</name>
</gene>
<dbReference type="Proteomes" id="UP000620266">
    <property type="component" value="Unassembled WGS sequence"/>
</dbReference>
<keyword evidence="5 9" id="KW-0812">Transmembrane</keyword>
<dbReference type="AlphaFoldDB" id="A0A8J2UJX3"/>